<keyword evidence="6 8" id="KW-0139">CF(1)</keyword>
<evidence type="ECO:0000313" key="10">
    <source>
        <dbReference type="Proteomes" id="UP000574133"/>
    </source>
</evidence>
<keyword evidence="2 8" id="KW-0813">Transport</keyword>
<comment type="similarity">
    <text evidence="8">Belongs to the ATPase delta chain family.</text>
</comment>
<dbReference type="PROSITE" id="PS00389">
    <property type="entry name" value="ATPASE_DELTA"/>
    <property type="match status" value="1"/>
</dbReference>
<dbReference type="InterPro" id="IPR020781">
    <property type="entry name" value="ATPase_OSCP/d_CS"/>
</dbReference>
<keyword evidence="8" id="KW-1003">Cell membrane</keyword>
<dbReference type="PANTHER" id="PTHR11910">
    <property type="entry name" value="ATP SYNTHASE DELTA CHAIN"/>
    <property type="match status" value="1"/>
</dbReference>
<keyword evidence="3 8" id="KW-0375">Hydrogen ion transport</keyword>
<dbReference type="InterPro" id="IPR026015">
    <property type="entry name" value="ATP_synth_OSCP/delta_N_sf"/>
</dbReference>
<keyword evidence="10" id="KW-1185">Reference proteome</keyword>
<evidence type="ECO:0000256" key="1">
    <source>
        <dbReference type="ARBA" id="ARBA00004370"/>
    </source>
</evidence>
<dbReference type="Proteomes" id="UP000574133">
    <property type="component" value="Unassembled WGS sequence"/>
</dbReference>
<dbReference type="EMBL" id="JACJVN010000021">
    <property type="protein sequence ID" value="MBB6676763.1"/>
    <property type="molecule type" value="Genomic_DNA"/>
</dbReference>
<dbReference type="RefSeq" id="WP_185178045.1">
    <property type="nucleotide sequence ID" value="NZ_CBCSEP010000003.1"/>
</dbReference>
<sequence>MSRGTVVAKRYAKALFELAREQNVVAEVETQLSLLTRAIEQDADYRAFLAAPAIPAASKIEAVKASFAGQMLPIVLNTVGLLVERGRHNDLSGVLSAYLTIAGDALGRVDAYVKSAQPMTLGDKDKLANKFGALLSKTVRVHNETDASLLGGLTVRIGDTLYDGSLRSKLERLDKALQSSAN</sequence>
<evidence type="ECO:0000256" key="8">
    <source>
        <dbReference type="HAMAP-Rule" id="MF_01416"/>
    </source>
</evidence>
<dbReference type="Pfam" id="PF00213">
    <property type="entry name" value="OSCP"/>
    <property type="match status" value="1"/>
</dbReference>
<dbReference type="SUPFAM" id="SSF47928">
    <property type="entry name" value="N-terminal domain of the delta subunit of the F1F0-ATP synthase"/>
    <property type="match status" value="1"/>
</dbReference>
<evidence type="ECO:0000313" key="9">
    <source>
        <dbReference type="EMBL" id="MBB6676763.1"/>
    </source>
</evidence>
<keyword evidence="5 8" id="KW-0472">Membrane</keyword>
<dbReference type="HAMAP" id="MF_01416">
    <property type="entry name" value="ATP_synth_delta_bact"/>
    <property type="match status" value="1"/>
</dbReference>
<evidence type="ECO:0000256" key="5">
    <source>
        <dbReference type="ARBA" id="ARBA00023136"/>
    </source>
</evidence>
<dbReference type="InterPro" id="IPR000711">
    <property type="entry name" value="ATPase_OSCP/dsu"/>
</dbReference>
<dbReference type="PRINTS" id="PR00125">
    <property type="entry name" value="ATPASEDELTA"/>
</dbReference>
<dbReference type="NCBIfam" id="TIGR01145">
    <property type="entry name" value="ATP_synt_delta"/>
    <property type="match status" value="1"/>
</dbReference>
<proteinExistence type="inferred from homology"/>
<evidence type="ECO:0000256" key="2">
    <source>
        <dbReference type="ARBA" id="ARBA00022448"/>
    </source>
</evidence>
<comment type="caution">
    <text evidence="9">The sequence shown here is derived from an EMBL/GenBank/DDBJ whole genome shotgun (WGS) entry which is preliminary data.</text>
</comment>
<dbReference type="Gene3D" id="1.10.520.20">
    <property type="entry name" value="N-terminal domain of the delta subunit of the F1F0-ATP synthase"/>
    <property type="match status" value="1"/>
</dbReference>
<protein>
    <recommendedName>
        <fullName evidence="8">ATP synthase subunit delta</fullName>
    </recommendedName>
    <alternativeName>
        <fullName evidence="8">ATP synthase F(1) sector subunit delta</fullName>
    </alternativeName>
    <alternativeName>
        <fullName evidence="8">F-type ATPase subunit delta</fullName>
        <shortName evidence="8">F-ATPase subunit delta</shortName>
    </alternativeName>
</protein>
<comment type="function">
    <text evidence="8">F(1)F(0) ATP synthase produces ATP from ADP in the presence of a proton or sodium gradient. F-type ATPases consist of two structural domains, F(1) containing the extramembraneous catalytic core and F(0) containing the membrane proton channel, linked together by a central stalk and a peripheral stalk. During catalysis, ATP synthesis in the catalytic domain of F(1) is coupled via a rotary mechanism of the central stalk subunits to proton translocation.</text>
</comment>
<evidence type="ECO:0000256" key="7">
    <source>
        <dbReference type="ARBA" id="ARBA00023310"/>
    </source>
</evidence>
<accession>A0A841T5F4</accession>
<dbReference type="GO" id="GO:0005886">
    <property type="term" value="C:plasma membrane"/>
    <property type="evidence" value="ECO:0007669"/>
    <property type="project" value="UniProtKB-SubCell"/>
</dbReference>
<name>A0A841T5F4_9BACL</name>
<reference evidence="9 10" key="1">
    <citation type="submission" date="2020-08" db="EMBL/GenBank/DDBJ databases">
        <title>Cohnella phylogeny.</title>
        <authorList>
            <person name="Dunlap C."/>
        </authorList>
    </citation>
    <scope>NUCLEOTIDE SEQUENCE [LARGE SCALE GENOMIC DNA]</scope>
    <source>
        <strain evidence="9 10">DSM 103658</strain>
    </source>
</reference>
<keyword evidence="7 8" id="KW-0066">ATP synthesis</keyword>
<gene>
    <name evidence="8 9" type="primary">atpH</name>
    <name evidence="9" type="ORF">H4Q31_05395</name>
</gene>
<comment type="function">
    <text evidence="8">This protein is part of the stalk that links CF(0) to CF(1). It either transmits conformational changes from CF(0) to CF(1) or is implicated in proton conduction.</text>
</comment>
<comment type="subcellular location">
    <subcellularLocation>
        <location evidence="8">Cell membrane</location>
        <topology evidence="8">Peripheral membrane protein</topology>
    </subcellularLocation>
    <subcellularLocation>
        <location evidence="1">Membrane</location>
    </subcellularLocation>
</comment>
<evidence type="ECO:0000256" key="4">
    <source>
        <dbReference type="ARBA" id="ARBA00023065"/>
    </source>
</evidence>
<dbReference type="AlphaFoldDB" id="A0A841T5F4"/>
<evidence type="ECO:0000256" key="6">
    <source>
        <dbReference type="ARBA" id="ARBA00023196"/>
    </source>
</evidence>
<keyword evidence="4 8" id="KW-0406">Ion transport</keyword>
<dbReference type="GO" id="GO:0046933">
    <property type="term" value="F:proton-transporting ATP synthase activity, rotational mechanism"/>
    <property type="evidence" value="ECO:0007669"/>
    <property type="project" value="UniProtKB-UniRule"/>
</dbReference>
<organism evidence="9 10">
    <name type="scientific">Cohnella lubricantis</name>
    <dbReference type="NCBI Taxonomy" id="2163172"/>
    <lineage>
        <taxon>Bacteria</taxon>
        <taxon>Bacillati</taxon>
        <taxon>Bacillota</taxon>
        <taxon>Bacilli</taxon>
        <taxon>Bacillales</taxon>
        <taxon>Paenibacillaceae</taxon>
        <taxon>Cohnella</taxon>
    </lineage>
</organism>
<dbReference type="GO" id="GO:0045259">
    <property type="term" value="C:proton-transporting ATP synthase complex"/>
    <property type="evidence" value="ECO:0007669"/>
    <property type="project" value="UniProtKB-KW"/>
</dbReference>
<evidence type="ECO:0000256" key="3">
    <source>
        <dbReference type="ARBA" id="ARBA00022781"/>
    </source>
</evidence>